<gene>
    <name evidence="2" type="ORF">Ga0074812_13638</name>
</gene>
<keyword evidence="3" id="KW-1185">Reference proteome</keyword>
<dbReference type="InterPro" id="IPR000572">
    <property type="entry name" value="OxRdtase_Mopterin-bd_dom"/>
</dbReference>
<evidence type="ECO:0000313" key="2">
    <source>
        <dbReference type="EMBL" id="CUU60176.1"/>
    </source>
</evidence>
<name>A0A0S4QWX1_9ACTN</name>
<dbReference type="SUPFAM" id="SSF56524">
    <property type="entry name" value="Oxidoreductase molybdopterin-binding domain"/>
    <property type="match status" value="1"/>
</dbReference>
<evidence type="ECO:0000259" key="1">
    <source>
        <dbReference type="Pfam" id="PF00174"/>
    </source>
</evidence>
<dbReference type="InterPro" id="IPR036374">
    <property type="entry name" value="OxRdtase_Mopterin-bd_sf"/>
</dbReference>
<dbReference type="AlphaFoldDB" id="A0A0S4QWX1"/>
<dbReference type="Pfam" id="PF00174">
    <property type="entry name" value="Oxidored_molyb"/>
    <property type="match status" value="1"/>
</dbReference>
<protein>
    <submittedName>
        <fullName evidence="2">Sulfoxide reductase catalytic subunit YedY</fullName>
    </submittedName>
</protein>
<dbReference type="PANTHER" id="PTHR43032:SF4">
    <property type="entry name" value="OXIDOREDUCTASE MOLYBDOPTERIN-BINDING DOMAIN-CONTAINING PROTEIN"/>
    <property type="match status" value="1"/>
</dbReference>
<reference evidence="3" key="1">
    <citation type="submission" date="2015-11" db="EMBL/GenBank/DDBJ databases">
        <authorList>
            <person name="Varghese N."/>
        </authorList>
    </citation>
    <scope>NUCLEOTIDE SEQUENCE [LARGE SCALE GENOMIC DNA]</scope>
    <source>
        <strain evidence="3">DSM 45899</strain>
    </source>
</reference>
<dbReference type="EMBL" id="FAOZ01000036">
    <property type="protein sequence ID" value="CUU60176.1"/>
    <property type="molecule type" value="Genomic_DNA"/>
</dbReference>
<dbReference type="Gene3D" id="3.90.420.10">
    <property type="entry name" value="Oxidoreductase, molybdopterin-binding domain"/>
    <property type="match status" value="1"/>
</dbReference>
<accession>A0A0S4QWX1</accession>
<feature type="domain" description="Oxidoreductase molybdopterin-binding" evidence="1">
    <location>
        <begin position="59"/>
        <end position="205"/>
    </location>
</feature>
<dbReference type="PANTHER" id="PTHR43032">
    <property type="entry name" value="PROTEIN-METHIONINE-SULFOXIDE REDUCTASE"/>
    <property type="match status" value="1"/>
</dbReference>
<sequence>MGRRVVFAMLGLGALGVFVGADVQRGTDRFVAPLRENDPTGLTGLLPSSGFRYYSVVSHVPTRTAADYVLTVHGLVDRPLRLTLDDLSRLPQTELVRDFQCVTGWRVPDVRWTGVRLAALLDAAGPGPAATALTFRSFDGAYDESLTLEQARHPEVLVALTMLGGPVTHDHGGPVRLYVAPMYGYKSIKWLGEIELVDAVTPGYWEQRGYDVDAWIGKSNGRDDEPV</sequence>
<organism evidence="2 3">
    <name type="scientific">Parafrankia irregularis</name>
    <dbReference type="NCBI Taxonomy" id="795642"/>
    <lineage>
        <taxon>Bacteria</taxon>
        <taxon>Bacillati</taxon>
        <taxon>Actinomycetota</taxon>
        <taxon>Actinomycetes</taxon>
        <taxon>Frankiales</taxon>
        <taxon>Frankiaceae</taxon>
        <taxon>Parafrankia</taxon>
    </lineage>
</organism>
<proteinExistence type="predicted"/>
<dbReference type="Proteomes" id="UP000198802">
    <property type="component" value="Unassembled WGS sequence"/>
</dbReference>
<evidence type="ECO:0000313" key="3">
    <source>
        <dbReference type="Proteomes" id="UP000198802"/>
    </source>
</evidence>